<dbReference type="CDD" id="cd22789">
    <property type="entry name" value="BORCS5-like"/>
    <property type="match status" value="1"/>
</dbReference>
<name>A0A8D8CJW3_CULPI</name>
<dbReference type="GO" id="GO:1903744">
    <property type="term" value="P:positive regulation of anterograde synaptic vesicle transport"/>
    <property type="evidence" value="ECO:0007669"/>
    <property type="project" value="TreeGrafter"/>
</dbReference>
<evidence type="ECO:0000256" key="7">
    <source>
        <dbReference type="SAM" id="MobiDB-lite"/>
    </source>
</evidence>
<evidence type="ECO:0000256" key="2">
    <source>
        <dbReference type="ARBA" id="ARBA00010235"/>
    </source>
</evidence>
<evidence type="ECO:0000256" key="1">
    <source>
        <dbReference type="ARBA" id="ARBA00004122"/>
    </source>
</evidence>
<comment type="similarity">
    <text evidence="2">Belongs to the BORCS5 family.</text>
</comment>
<feature type="compositionally biased region" description="Polar residues" evidence="7">
    <location>
        <begin position="25"/>
        <end position="44"/>
    </location>
</feature>
<dbReference type="Pfam" id="PF10158">
    <property type="entry name" value="LOH1CR12"/>
    <property type="match status" value="1"/>
</dbReference>
<dbReference type="GO" id="GO:0099078">
    <property type="term" value="C:BORC complex"/>
    <property type="evidence" value="ECO:0007669"/>
    <property type="project" value="TreeGrafter"/>
</dbReference>
<feature type="compositionally biased region" description="Gly residues" evidence="7">
    <location>
        <begin position="151"/>
        <end position="161"/>
    </location>
</feature>
<dbReference type="PANTHER" id="PTHR31634">
    <property type="entry name" value="BLOC-1-RELATED COMPLEX SUBUNIT 5"/>
    <property type="match status" value="1"/>
</dbReference>
<reference evidence="8" key="1">
    <citation type="submission" date="2021-05" db="EMBL/GenBank/DDBJ databases">
        <authorList>
            <person name="Alioto T."/>
            <person name="Alioto T."/>
            <person name="Gomez Garrido J."/>
        </authorList>
    </citation>
    <scope>NUCLEOTIDE SEQUENCE</scope>
</reference>
<evidence type="ECO:0000256" key="6">
    <source>
        <dbReference type="ARBA" id="ARBA00023288"/>
    </source>
</evidence>
<dbReference type="PANTHER" id="PTHR31634:SF2">
    <property type="entry name" value="BLOC-1-RELATED COMPLEX SUBUNIT 5"/>
    <property type="match status" value="1"/>
</dbReference>
<proteinExistence type="inferred from homology"/>
<evidence type="ECO:0000256" key="3">
    <source>
        <dbReference type="ARBA" id="ARBA00022300"/>
    </source>
</evidence>
<keyword evidence="5" id="KW-0458">Lysosome</keyword>
<dbReference type="GO" id="GO:0072384">
    <property type="term" value="P:organelle transport along microtubule"/>
    <property type="evidence" value="ECO:0007669"/>
    <property type="project" value="TreeGrafter"/>
</dbReference>
<dbReference type="InterPro" id="IPR018780">
    <property type="entry name" value="TBORCS5"/>
</dbReference>
<sequence>MGSEQSQLQQGEGAVRGSSAPGTLRSGSLRTQSTNATPTPTRSSAAGAKLHRGNTIAATEISSLSLDDGPGMGAAAAGPSFSTGTPSSAYICDSRPVSPPMSVCSDSDLPYISYTDKPIGDSPKLRNKQQAKGGKIRPSSVIVGRSHDGSSAGGIRGGVSGIGRPRPSATATQQSSTGHNIVVVKSAAVKETGIEKDDDIVRLQSVPMFLPVMRGTLSLPANRDPEVLERLQPAHMVNMCSRLQSHFNTCATQVAQEQQQITNKIKETDQEISSALAQLVQKQKLYTSYAETFSKVRLISQQLTRCNDILNQNIESMEYLNNLLELEDRLEPFVWKTE</sequence>
<dbReference type="EMBL" id="HBUE01125148">
    <property type="protein sequence ID" value="CAG6494388.1"/>
    <property type="molecule type" value="Transcribed_RNA"/>
</dbReference>
<dbReference type="GO" id="GO:0098574">
    <property type="term" value="C:cytoplasmic side of lysosomal membrane"/>
    <property type="evidence" value="ECO:0007669"/>
    <property type="project" value="TreeGrafter"/>
</dbReference>
<feature type="region of interest" description="Disordered" evidence="7">
    <location>
        <begin position="1"/>
        <end position="54"/>
    </location>
</feature>
<dbReference type="GO" id="GO:0032418">
    <property type="term" value="P:lysosome localization"/>
    <property type="evidence" value="ECO:0007669"/>
    <property type="project" value="InterPro"/>
</dbReference>
<comment type="subcellular location">
    <subcellularLocation>
        <location evidence="1">Lysosome membrane</location>
        <topology evidence="1">Lipid-anchor</topology>
        <orientation evidence="1">Cytoplasmic side</orientation>
    </subcellularLocation>
</comment>
<keyword evidence="4" id="KW-0472">Membrane</keyword>
<organism evidence="8">
    <name type="scientific">Culex pipiens</name>
    <name type="common">House mosquito</name>
    <dbReference type="NCBI Taxonomy" id="7175"/>
    <lineage>
        <taxon>Eukaryota</taxon>
        <taxon>Metazoa</taxon>
        <taxon>Ecdysozoa</taxon>
        <taxon>Arthropoda</taxon>
        <taxon>Hexapoda</taxon>
        <taxon>Insecta</taxon>
        <taxon>Pterygota</taxon>
        <taxon>Neoptera</taxon>
        <taxon>Endopterygota</taxon>
        <taxon>Diptera</taxon>
        <taxon>Nematocera</taxon>
        <taxon>Culicoidea</taxon>
        <taxon>Culicidae</taxon>
        <taxon>Culicinae</taxon>
        <taxon>Culicini</taxon>
        <taxon>Culex</taxon>
        <taxon>Culex</taxon>
    </lineage>
</organism>
<protein>
    <recommendedName>
        <fullName evidence="3">BLOC-1-related complex subunit 5</fullName>
    </recommendedName>
</protein>
<evidence type="ECO:0000256" key="5">
    <source>
        <dbReference type="ARBA" id="ARBA00023228"/>
    </source>
</evidence>
<feature type="region of interest" description="Disordered" evidence="7">
    <location>
        <begin position="115"/>
        <end position="177"/>
    </location>
</feature>
<feature type="compositionally biased region" description="Low complexity" evidence="7">
    <location>
        <begin position="1"/>
        <end position="13"/>
    </location>
</feature>
<dbReference type="GO" id="GO:0030672">
    <property type="term" value="C:synaptic vesicle membrane"/>
    <property type="evidence" value="ECO:0007669"/>
    <property type="project" value="TreeGrafter"/>
</dbReference>
<evidence type="ECO:0000313" key="8">
    <source>
        <dbReference type="EMBL" id="CAG6494388.1"/>
    </source>
</evidence>
<evidence type="ECO:0000256" key="4">
    <source>
        <dbReference type="ARBA" id="ARBA00023136"/>
    </source>
</evidence>
<keyword evidence="6" id="KW-0449">Lipoprotein</keyword>
<dbReference type="AlphaFoldDB" id="A0A8D8CJW3"/>
<accession>A0A8D8CJW3</accession>